<proteinExistence type="predicted"/>
<dbReference type="CDD" id="cd22231">
    <property type="entry name" value="RHH_NikR_HicB-like"/>
    <property type="match status" value="1"/>
</dbReference>
<evidence type="ECO:0008006" key="3">
    <source>
        <dbReference type="Google" id="ProtNLM"/>
    </source>
</evidence>
<accession>A0A174M4Z4</accession>
<evidence type="ECO:0000313" key="2">
    <source>
        <dbReference type="Proteomes" id="UP000095651"/>
    </source>
</evidence>
<dbReference type="Proteomes" id="UP000095651">
    <property type="component" value="Unassembled WGS sequence"/>
</dbReference>
<name>A0A174M4Z4_9FIRM</name>
<dbReference type="AlphaFoldDB" id="A0A174M4Z4"/>
<sequence>MPTEKPRYTVIVDEELLRQIDDFRFENRYPSRSAATLDLIRLGFEALEKKKGNTSDK</sequence>
<dbReference type="GO" id="GO:0006355">
    <property type="term" value="P:regulation of DNA-templated transcription"/>
    <property type="evidence" value="ECO:0007669"/>
    <property type="project" value="InterPro"/>
</dbReference>
<reference evidence="1 2" key="1">
    <citation type="submission" date="2015-09" db="EMBL/GenBank/DDBJ databases">
        <authorList>
            <consortium name="Pathogen Informatics"/>
        </authorList>
    </citation>
    <scope>NUCLEOTIDE SEQUENCE [LARGE SCALE GENOMIC DNA]</scope>
    <source>
        <strain evidence="1 2">2789STDY5608850</strain>
    </source>
</reference>
<organism evidence="1 2">
    <name type="scientific">Hungatella hathewayi</name>
    <dbReference type="NCBI Taxonomy" id="154046"/>
    <lineage>
        <taxon>Bacteria</taxon>
        <taxon>Bacillati</taxon>
        <taxon>Bacillota</taxon>
        <taxon>Clostridia</taxon>
        <taxon>Lachnospirales</taxon>
        <taxon>Lachnospiraceae</taxon>
        <taxon>Hungatella</taxon>
    </lineage>
</organism>
<dbReference type="Gene3D" id="1.10.1220.10">
    <property type="entry name" value="Met repressor-like"/>
    <property type="match status" value="1"/>
</dbReference>
<protein>
    <recommendedName>
        <fullName evidence="3">CopG family transcriptional regulator</fullName>
    </recommendedName>
</protein>
<dbReference type="RefSeq" id="WP_172683675.1">
    <property type="nucleotide sequence ID" value="NZ_CABIXC010000024.1"/>
</dbReference>
<dbReference type="EMBL" id="CYZE01000024">
    <property type="protein sequence ID" value="CUP31492.1"/>
    <property type="molecule type" value="Genomic_DNA"/>
</dbReference>
<gene>
    <name evidence="1" type="ORF">ERS852407_05582</name>
</gene>
<dbReference type="InterPro" id="IPR013321">
    <property type="entry name" value="Arc_rbn_hlx_hlx"/>
</dbReference>
<evidence type="ECO:0000313" key="1">
    <source>
        <dbReference type="EMBL" id="CUP31492.1"/>
    </source>
</evidence>